<feature type="compositionally biased region" description="Low complexity" evidence="3">
    <location>
        <begin position="660"/>
        <end position="683"/>
    </location>
</feature>
<evidence type="ECO:0000256" key="3">
    <source>
        <dbReference type="SAM" id="MobiDB-lite"/>
    </source>
</evidence>
<feature type="compositionally biased region" description="Pro residues" evidence="3">
    <location>
        <begin position="721"/>
        <end position="731"/>
    </location>
</feature>
<dbReference type="GO" id="GO:0005737">
    <property type="term" value="C:cytoplasm"/>
    <property type="evidence" value="ECO:0007669"/>
    <property type="project" value="TreeGrafter"/>
</dbReference>
<feature type="region of interest" description="Disordered" evidence="3">
    <location>
        <begin position="22"/>
        <end position="50"/>
    </location>
</feature>
<keyword evidence="1" id="KW-0677">Repeat</keyword>
<feature type="region of interest" description="Disordered" evidence="3">
    <location>
        <begin position="1033"/>
        <end position="1076"/>
    </location>
</feature>
<dbReference type="GO" id="GO:0010608">
    <property type="term" value="P:post-transcriptional regulation of gene expression"/>
    <property type="evidence" value="ECO:0007669"/>
    <property type="project" value="TreeGrafter"/>
</dbReference>
<dbReference type="PROSITE" id="PS50302">
    <property type="entry name" value="PUM"/>
    <property type="match status" value="4"/>
</dbReference>
<dbReference type="InterPro" id="IPR016024">
    <property type="entry name" value="ARM-type_fold"/>
</dbReference>
<feature type="repeat" description="Pumilio" evidence="2">
    <location>
        <begin position="1130"/>
        <end position="1165"/>
    </location>
</feature>
<dbReference type="SUPFAM" id="SSF48371">
    <property type="entry name" value="ARM repeat"/>
    <property type="match status" value="1"/>
</dbReference>
<dbReference type="GO" id="GO:0003729">
    <property type="term" value="F:mRNA binding"/>
    <property type="evidence" value="ECO:0007669"/>
    <property type="project" value="TreeGrafter"/>
</dbReference>
<organism evidence="5 6">
    <name type="scientific">Leishmania infantum</name>
    <dbReference type="NCBI Taxonomy" id="5671"/>
    <lineage>
        <taxon>Eukaryota</taxon>
        <taxon>Discoba</taxon>
        <taxon>Euglenozoa</taxon>
        <taxon>Kinetoplastea</taxon>
        <taxon>Metakinetoplastina</taxon>
        <taxon>Trypanosomatida</taxon>
        <taxon>Trypanosomatidae</taxon>
        <taxon>Leishmaniinae</taxon>
        <taxon>Leishmania</taxon>
    </lineage>
</organism>
<feature type="compositionally biased region" description="Polar residues" evidence="3">
    <location>
        <begin position="693"/>
        <end position="717"/>
    </location>
</feature>
<evidence type="ECO:0000256" key="1">
    <source>
        <dbReference type="ARBA" id="ARBA00022737"/>
    </source>
</evidence>
<sequence length="1479" mass="155054">MFAQSESEELLHLLSQVRLVADEEERNEQEQHQQEKLEQRHRPSVDGEHTMPVYTSAAGATAKVLDKQISNGSSASIASGGGGSAAGRYTASSTAAVTSSWTVHDNTDSTFGINTAAASNSFLADYEHHRANPFDQPPVTRTPATDVKVLLQPSDERARCIEVDMASRGDGYNVFRQPKQLLFASPSAAAQVVTVQQQQQQQQQRRRLEQLQQQRPLSLVTHARQSMPSPHAYNVYTASVSTATRTTTPRSIDDAAPILPVAVEREGSGYRGAAADSAILRDTPSPAVTSSAPSAYTKRDGKTVAEVVLEGISDFAAVIQNDGFDGDCEEEFGRTSGGGGGGDRLSDVWTPARSIGTPQSALDGSNRSLRLFHLQQQQQSHQHLHQHHTTPSSPSSAAEAAVAQFFRVSSSVDVMDNGGLDSAWRASVEAELAELQRGGRLSMNSAVVQGTPISTVSPLPPTSTTPYHQLLSQLRHSPSQVPASGLGPANTAFTGRAAHANTPPDRRPPSSSSRLASMGPTPLYTTHITSIPRASSSAAAAGASTEQGRSCWPRSSLTPSEAAALWERLSPYERAAAAAAAAAASSNAASVAAAAALLRTPDTVSKPVTLSSIAAHLHSGVGDLGSSDEMGGAHAHADNPSRTYASPPTFTTAPMRVPRPASAAQLFPPSSPSQPNSASPATAGTGVSPHHGWQQSHSNHRQGQYSQTASPRTNATTVMALPPPPPPPPASTPSLATAAAAAGPYKSQQNHLQTPSMRRWSPVDAPPSTTGVGPVAGNAHNTNSPPSCSLRPSPHPRPSNGSSPALRRYTITTPSSHATTATAANNSTNSGGKKHVDGSPLGVSGASVADKGTSREARPRVQLSQTSCSTGVAAAVCGGARGARGSLGASAHGAGGGASPSSPSYHHNHSNHAGHHLNSPSNSAGATAGPGASMVSAAAVQALIQRLQAAAAIVLPNSPSASSAVTGGGQMSFKAEESGVASVAAVPDVASAPIILAMSHDQHGCRLLQAVIDAECSEGEAIDGGHDELAADDAAAAASRAGAERDGSAAVSPSMTAGAGAGEKKGSVNERRRRRRAEAFENSIPVRVVLRAIEPKLDAVMADGYGNFLLQKVFDMAPDAERQRLLRLPSLQHHLCEVACSPHGTFAVQRLVETVRNMEEERLVFVALERDLLRLLTNANGGHVLMKVMECIRRQYNALASGASSVTEPSSASMAAPGESSTAPSRRLLEERVATLFQAIQQHLLYVCQHKQGCCIVQKCLDFLHACAGLSPSLPSSSGAVEQMDYFERMAALLLPHVQELSTHPFGNYVVTRLVDVCYARGSTATIDAVAAGMQRDLVQMCTNKFASNVVEHILRHCSERRIRLICQALMMPLAHPSAPAVYASASTAAATNAAIARLPLIIVVMDPYGNYVIQTLLTVAPVDELVSTRAEGGGMLPVLQQLLPLLSSRNYGRKLETKTELALLRVEQHQQQQKQRRS</sequence>
<feature type="repeat" description="Pumilio" evidence="2">
    <location>
        <begin position="1292"/>
        <end position="1328"/>
    </location>
</feature>
<reference evidence="5" key="1">
    <citation type="submission" date="2020-06" db="EMBL/GenBank/DDBJ databases">
        <authorList>
            <person name="Gonzalez-de la Fuente S."/>
            <person name="Peiro-Pastor R."/>
            <person name="Rastrojo A."/>
            <person name="Moreno J."/>
            <person name="Carrasco-Ramiro F."/>
            <person name="Requena JM."/>
            <person name="Aguado B."/>
        </authorList>
    </citation>
    <scope>NUCLEOTIDE SEQUENCE</scope>
</reference>
<gene>
    <name evidence="5" type="ORF">LINF_120008900</name>
</gene>
<feature type="compositionally biased region" description="Polar residues" evidence="3">
    <location>
        <begin position="523"/>
        <end position="533"/>
    </location>
</feature>
<dbReference type="PROSITE" id="PS50303">
    <property type="entry name" value="PUM_HD"/>
    <property type="match status" value="1"/>
</dbReference>
<dbReference type="PANTHER" id="PTHR12537:SF50">
    <property type="entry name" value="RNA BINDING PROTEIN, PUTATIVE-RELATED"/>
    <property type="match status" value="1"/>
</dbReference>
<feature type="region of interest" description="Disordered" evidence="3">
    <location>
        <begin position="475"/>
        <end position="556"/>
    </location>
</feature>
<dbReference type="InterPro" id="IPR033133">
    <property type="entry name" value="PUM-HD"/>
</dbReference>
<name>A0A6L0WL52_LEIIN</name>
<feature type="region of interest" description="Disordered" evidence="3">
    <location>
        <begin position="624"/>
        <end position="868"/>
    </location>
</feature>
<evidence type="ECO:0000313" key="5">
    <source>
        <dbReference type="EMBL" id="CAC9462863.1"/>
    </source>
</evidence>
<feature type="domain" description="PUM-HD" evidence="4">
    <location>
        <begin position="1030"/>
        <end position="1464"/>
    </location>
</feature>
<feature type="compositionally biased region" description="Basic residues" evidence="3">
    <location>
        <begin position="906"/>
        <end position="915"/>
    </location>
</feature>
<protein>
    <submittedName>
        <fullName evidence="5">Pumillio_protein_4_-_putative</fullName>
    </submittedName>
</protein>
<dbReference type="SMART" id="SM00025">
    <property type="entry name" value="Pumilio"/>
    <property type="match status" value="7"/>
</dbReference>
<dbReference type="PANTHER" id="PTHR12537">
    <property type="entry name" value="RNA BINDING PROTEIN PUMILIO-RELATED"/>
    <property type="match status" value="1"/>
</dbReference>
<evidence type="ECO:0000259" key="4">
    <source>
        <dbReference type="PROSITE" id="PS50303"/>
    </source>
</evidence>
<feature type="compositionally biased region" description="Basic and acidic residues" evidence="3">
    <location>
        <begin position="28"/>
        <end position="49"/>
    </location>
</feature>
<dbReference type="Pfam" id="PF00806">
    <property type="entry name" value="PUF"/>
    <property type="match status" value="7"/>
</dbReference>
<dbReference type="OMA" id="HCSERRI"/>
<feature type="compositionally biased region" description="Polar residues" evidence="3">
    <location>
        <begin position="746"/>
        <end position="756"/>
    </location>
</feature>
<feature type="compositionally biased region" description="Low complexity" evidence="3">
    <location>
        <begin position="810"/>
        <end position="830"/>
    </location>
</feature>
<feature type="repeat" description="Pumilio" evidence="2">
    <location>
        <begin position="1333"/>
        <end position="1368"/>
    </location>
</feature>
<feature type="region of interest" description="Disordered" evidence="3">
    <location>
        <begin position="886"/>
        <end position="930"/>
    </location>
</feature>
<evidence type="ECO:0000313" key="6">
    <source>
        <dbReference type="Proteomes" id="UP000255414"/>
    </source>
</evidence>
<feature type="region of interest" description="Disordered" evidence="3">
    <location>
        <begin position="375"/>
        <end position="398"/>
    </location>
</feature>
<feature type="compositionally biased region" description="Polar residues" evidence="3">
    <location>
        <begin position="640"/>
        <end position="652"/>
    </location>
</feature>
<dbReference type="InterPro" id="IPR001313">
    <property type="entry name" value="Pumilio_RNA-bd_rpt"/>
</dbReference>
<dbReference type="Proteomes" id="UP000255414">
    <property type="component" value="Chromosome 12"/>
</dbReference>
<proteinExistence type="predicted"/>
<evidence type="ECO:0000256" key="2">
    <source>
        <dbReference type="PROSITE-ProRule" id="PRU00317"/>
    </source>
</evidence>
<feature type="repeat" description="Pumilio" evidence="2">
    <location>
        <begin position="1092"/>
        <end position="1127"/>
    </location>
</feature>
<dbReference type="Gene3D" id="1.25.10.10">
    <property type="entry name" value="Leucine-rich Repeat Variant"/>
    <property type="match status" value="1"/>
</dbReference>
<accession>A0A6L0WL52</accession>
<feature type="compositionally biased region" description="Low complexity" evidence="3">
    <location>
        <begin position="534"/>
        <end position="544"/>
    </location>
</feature>
<dbReference type="InterPro" id="IPR011989">
    <property type="entry name" value="ARM-like"/>
</dbReference>
<dbReference type="EMBL" id="LR812945">
    <property type="protein sequence ID" value="CAC9462863.1"/>
    <property type="molecule type" value="Genomic_DNA"/>
</dbReference>
<feature type="compositionally biased region" description="Polar residues" evidence="3">
    <location>
        <begin position="545"/>
        <end position="556"/>
    </location>
</feature>
<feature type="compositionally biased region" description="Low complexity" evidence="3">
    <location>
        <begin position="732"/>
        <end position="742"/>
    </location>
</feature>